<keyword evidence="2" id="KW-0812">Transmembrane</keyword>
<dbReference type="EMBL" id="SPQZ01000005">
    <property type="protein sequence ID" value="TFV96430.1"/>
    <property type="molecule type" value="Genomic_DNA"/>
</dbReference>
<evidence type="ECO:0000313" key="5">
    <source>
        <dbReference type="Proteomes" id="UP000298127"/>
    </source>
</evidence>
<feature type="transmembrane region" description="Helical" evidence="2">
    <location>
        <begin position="25"/>
        <end position="42"/>
    </location>
</feature>
<feature type="region of interest" description="Disordered" evidence="1">
    <location>
        <begin position="354"/>
        <end position="376"/>
    </location>
</feature>
<dbReference type="RefSeq" id="WP_135121120.1">
    <property type="nucleotide sequence ID" value="NZ_SPQZ01000005.1"/>
</dbReference>
<gene>
    <name evidence="4" type="ORF">E4M00_14030</name>
</gene>
<feature type="transmembrane region" description="Helical" evidence="2">
    <location>
        <begin position="82"/>
        <end position="101"/>
    </location>
</feature>
<keyword evidence="5" id="KW-1185">Reference proteome</keyword>
<feature type="transmembrane region" description="Helical" evidence="2">
    <location>
        <begin position="277"/>
        <end position="298"/>
    </location>
</feature>
<reference evidence="4 5" key="1">
    <citation type="journal article" date="2018" name="J. Microbiol.">
        <title>Leifsonia flava sp. nov., a novel actinobacterium isolated from the rhizosphere of Aquilegia viridiflora.</title>
        <authorList>
            <person name="Cai Y."/>
            <person name="Tao W.Z."/>
            <person name="Ma Y.J."/>
            <person name="Cheng J."/>
            <person name="Zhang M.Y."/>
            <person name="Zhang Y.X."/>
        </authorList>
    </citation>
    <scope>NUCLEOTIDE SEQUENCE [LARGE SCALE GENOMIC DNA]</scope>
    <source>
        <strain evidence="4 5">SYP-B2174</strain>
    </source>
</reference>
<feature type="transmembrane region" description="Helical" evidence="2">
    <location>
        <begin position="113"/>
        <end position="132"/>
    </location>
</feature>
<name>A0A4Y9QW66_9MICO</name>
<dbReference type="InterPro" id="IPR002656">
    <property type="entry name" value="Acyl_transf_3_dom"/>
</dbReference>
<keyword evidence="2" id="KW-0472">Membrane</keyword>
<feature type="compositionally biased region" description="Pro residues" evidence="1">
    <location>
        <begin position="364"/>
        <end position="376"/>
    </location>
</feature>
<dbReference type="AlphaFoldDB" id="A0A4Y9QW66"/>
<dbReference type="Pfam" id="PF01757">
    <property type="entry name" value="Acyl_transf_3"/>
    <property type="match status" value="1"/>
</dbReference>
<comment type="caution">
    <text evidence="4">The sequence shown here is derived from an EMBL/GenBank/DDBJ whole genome shotgun (WGS) entry which is preliminary data.</text>
</comment>
<sequence length="376" mass="42547">MTVTAPPNRKPRAPHRVPLWDNARWLAIALVVVGHGILPLIADSDAAYAVYLFIYSFHVPVFVAVSGYMAKATSPGTRQIKRLLTDIVVPYVIFETIWTTIRWLLGGQFVLDYATASWTLWFLIALALWRVLLPYLAVLRYPLIITMAISVFAGYFAAIDATLALSRTIGLLPFFVFGWALRQRQITGRWLALPPRVIWRWRAGALALFLALAVTIAVFIEPLRDLKVRRFLLYDEPYPVIGYPEWWAGGIRLGLMIFAMVLAIAFLMLLPRKPTWFTALGGATMYIYLLHSFLLFPLRETGVLDGPQPWWVLPGMILLCLAIALLLSQRFIRRVFRPLVEPRVTWLFRREAPPASTPKETLHLPPPVAPPGPPAS</sequence>
<proteinExistence type="predicted"/>
<organism evidence="4 5">
    <name type="scientific">Orlajensenia leifsoniae</name>
    <dbReference type="NCBI Taxonomy" id="2561933"/>
    <lineage>
        <taxon>Bacteria</taxon>
        <taxon>Bacillati</taxon>
        <taxon>Actinomycetota</taxon>
        <taxon>Actinomycetes</taxon>
        <taxon>Micrococcales</taxon>
        <taxon>Microbacteriaceae</taxon>
        <taxon>Orlajensenia</taxon>
    </lineage>
</organism>
<evidence type="ECO:0000256" key="2">
    <source>
        <dbReference type="SAM" id="Phobius"/>
    </source>
</evidence>
<feature type="transmembrane region" description="Helical" evidence="2">
    <location>
        <begin position="310"/>
        <end position="327"/>
    </location>
</feature>
<accession>A0A4Y9QW66</accession>
<dbReference type="InterPro" id="IPR052734">
    <property type="entry name" value="Nod_factor_acetyltransferase"/>
</dbReference>
<feature type="transmembrane region" description="Helical" evidence="2">
    <location>
        <begin position="139"/>
        <end position="158"/>
    </location>
</feature>
<protein>
    <submittedName>
        <fullName evidence="4">Fucose 4-O-acetylase</fullName>
    </submittedName>
</protein>
<feature type="transmembrane region" description="Helical" evidence="2">
    <location>
        <begin position="201"/>
        <end position="220"/>
    </location>
</feature>
<dbReference type="PANTHER" id="PTHR37312">
    <property type="entry name" value="MEMBRANE-BOUND ACYLTRANSFERASE YKRP-RELATED"/>
    <property type="match status" value="1"/>
</dbReference>
<evidence type="ECO:0000313" key="4">
    <source>
        <dbReference type="EMBL" id="TFV96430.1"/>
    </source>
</evidence>
<dbReference type="Proteomes" id="UP000298127">
    <property type="component" value="Unassembled WGS sequence"/>
</dbReference>
<evidence type="ECO:0000256" key="1">
    <source>
        <dbReference type="SAM" id="MobiDB-lite"/>
    </source>
</evidence>
<keyword evidence="2" id="KW-1133">Transmembrane helix</keyword>
<feature type="transmembrane region" description="Helical" evidence="2">
    <location>
        <begin position="164"/>
        <end position="181"/>
    </location>
</feature>
<dbReference type="PANTHER" id="PTHR37312:SF1">
    <property type="entry name" value="MEMBRANE-BOUND ACYLTRANSFERASE YKRP-RELATED"/>
    <property type="match status" value="1"/>
</dbReference>
<feature type="domain" description="Acyltransferase 3" evidence="3">
    <location>
        <begin position="21"/>
        <end position="328"/>
    </location>
</feature>
<dbReference type="GO" id="GO:0016747">
    <property type="term" value="F:acyltransferase activity, transferring groups other than amino-acyl groups"/>
    <property type="evidence" value="ECO:0007669"/>
    <property type="project" value="InterPro"/>
</dbReference>
<feature type="transmembrane region" description="Helical" evidence="2">
    <location>
        <begin position="48"/>
        <end position="70"/>
    </location>
</feature>
<evidence type="ECO:0000259" key="3">
    <source>
        <dbReference type="Pfam" id="PF01757"/>
    </source>
</evidence>
<feature type="transmembrane region" description="Helical" evidence="2">
    <location>
        <begin position="246"/>
        <end position="270"/>
    </location>
</feature>